<accession>A0A8T2RYC0</accession>
<dbReference type="Proteomes" id="UP000825935">
    <property type="component" value="Chromosome 24"/>
</dbReference>
<evidence type="ECO:0000313" key="2">
    <source>
        <dbReference type="EMBL" id="KAH7300694.1"/>
    </source>
</evidence>
<dbReference type="EMBL" id="CM035429">
    <property type="protein sequence ID" value="KAH7300694.1"/>
    <property type="molecule type" value="Genomic_DNA"/>
</dbReference>
<protein>
    <submittedName>
        <fullName evidence="2">Uncharacterized protein</fullName>
    </submittedName>
</protein>
<dbReference type="AlphaFoldDB" id="A0A8T2RYC0"/>
<comment type="caution">
    <text evidence="2">The sequence shown here is derived from an EMBL/GenBank/DDBJ whole genome shotgun (WGS) entry which is preliminary data.</text>
</comment>
<evidence type="ECO:0000256" key="1">
    <source>
        <dbReference type="SAM" id="MobiDB-lite"/>
    </source>
</evidence>
<feature type="region of interest" description="Disordered" evidence="1">
    <location>
        <begin position="21"/>
        <end position="54"/>
    </location>
</feature>
<organism evidence="2 3">
    <name type="scientific">Ceratopteris richardii</name>
    <name type="common">Triangle waterfern</name>
    <dbReference type="NCBI Taxonomy" id="49495"/>
    <lineage>
        <taxon>Eukaryota</taxon>
        <taxon>Viridiplantae</taxon>
        <taxon>Streptophyta</taxon>
        <taxon>Embryophyta</taxon>
        <taxon>Tracheophyta</taxon>
        <taxon>Polypodiopsida</taxon>
        <taxon>Polypodiidae</taxon>
        <taxon>Polypodiales</taxon>
        <taxon>Pteridineae</taxon>
        <taxon>Pteridaceae</taxon>
        <taxon>Parkerioideae</taxon>
        <taxon>Ceratopteris</taxon>
    </lineage>
</organism>
<name>A0A8T2RYC0_CERRI</name>
<reference evidence="2" key="1">
    <citation type="submission" date="2021-08" db="EMBL/GenBank/DDBJ databases">
        <title>WGS assembly of Ceratopteris richardii.</title>
        <authorList>
            <person name="Marchant D.B."/>
            <person name="Chen G."/>
            <person name="Jenkins J."/>
            <person name="Shu S."/>
            <person name="Leebens-Mack J."/>
            <person name="Grimwood J."/>
            <person name="Schmutz J."/>
            <person name="Soltis P."/>
            <person name="Soltis D."/>
            <person name="Chen Z.-H."/>
        </authorList>
    </citation>
    <scope>NUCLEOTIDE SEQUENCE</scope>
    <source>
        <strain evidence="2">Whitten #5841</strain>
        <tissue evidence="2">Leaf</tissue>
    </source>
</reference>
<keyword evidence="3" id="KW-1185">Reference proteome</keyword>
<proteinExistence type="predicted"/>
<sequence>MTSILLPEVLRIQNKRPISTYSRGGAYKRTVDSSSGREGDRAPITRERERGVQSTERERCKKAIGCTCEIIFSSGVCTTDGVSDDNLISFNCFMHAKNFNMKAITSLILNRVNCVLYPSQ</sequence>
<evidence type="ECO:0000313" key="3">
    <source>
        <dbReference type="Proteomes" id="UP000825935"/>
    </source>
</evidence>
<gene>
    <name evidence="2" type="ORF">KP509_24G074800</name>
</gene>
<feature type="compositionally biased region" description="Basic and acidic residues" evidence="1">
    <location>
        <begin position="29"/>
        <end position="54"/>
    </location>
</feature>